<reference evidence="2" key="1">
    <citation type="journal article" date="2014" name="Science">
        <title>Ancient hybridizations among the ancestral genomes of bread wheat.</title>
        <authorList>
            <consortium name="International Wheat Genome Sequencing Consortium,"/>
            <person name="Marcussen T."/>
            <person name="Sandve S.R."/>
            <person name="Heier L."/>
            <person name="Spannagl M."/>
            <person name="Pfeifer M."/>
            <person name="Jakobsen K.S."/>
            <person name="Wulff B.B."/>
            <person name="Steuernagel B."/>
            <person name="Mayer K.F."/>
            <person name="Olsen O.A."/>
        </authorList>
    </citation>
    <scope>NUCLEOTIDE SEQUENCE [LARGE SCALE GENOMIC DNA]</scope>
    <source>
        <strain evidence="2">cv. AL8/78</strain>
    </source>
</reference>
<name>A0A453LB25_AEGTS</name>
<reference evidence="1" key="5">
    <citation type="journal article" date="2021" name="G3 (Bethesda)">
        <title>Aegilops tauschii genome assembly Aet v5.0 features greater sequence contiguity and improved annotation.</title>
        <authorList>
            <person name="Wang L."/>
            <person name="Zhu T."/>
            <person name="Rodriguez J.C."/>
            <person name="Deal K.R."/>
            <person name="Dubcovsky J."/>
            <person name="McGuire P.E."/>
            <person name="Lux T."/>
            <person name="Spannagl M."/>
            <person name="Mayer K.F.X."/>
            <person name="Baldrich P."/>
            <person name="Meyers B.C."/>
            <person name="Huo N."/>
            <person name="Gu Y.Q."/>
            <person name="Zhou H."/>
            <person name="Devos K.M."/>
            <person name="Bennetzen J.L."/>
            <person name="Unver T."/>
            <person name="Budak H."/>
            <person name="Gulick P.J."/>
            <person name="Galiba G."/>
            <person name="Kalapos B."/>
            <person name="Nelson D.R."/>
            <person name="Li P."/>
            <person name="You F.M."/>
            <person name="Luo M.C."/>
            <person name="Dvorak J."/>
        </authorList>
    </citation>
    <scope>NUCLEOTIDE SEQUENCE [LARGE SCALE GENOMIC DNA]</scope>
    <source>
        <strain evidence="1">cv. AL8/78</strain>
    </source>
</reference>
<keyword evidence="2" id="KW-1185">Reference proteome</keyword>
<accession>A0A453LB25</accession>
<organism evidence="1 2">
    <name type="scientific">Aegilops tauschii subsp. strangulata</name>
    <name type="common">Goatgrass</name>
    <dbReference type="NCBI Taxonomy" id="200361"/>
    <lineage>
        <taxon>Eukaryota</taxon>
        <taxon>Viridiplantae</taxon>
        <taxon>Streptophyta</taxon>
        <taxon>Embryophyta</taxon>
        <taxon>Tracheophyta</taxon>
        <taxon>Spermatophyta</taxon>
        <taxon>Magnoliopsida</taxon>
        <taxon>Liliopsida</taxon>
        <taxon>Poales</taxon>
        <taxon>Poaceae</taxon>
        <taxon>BOP clade</taxon>
        <taxon>Pooideae</taxon>
        <taxon>Triticodae</taxon>
        <taxon>Triticeae</taxon>
        <taxon>Triticinae</taxon>
        <taxon>Aegilops</taxon>
    </lineage>
</organism>
<reference evidence="2" key="2">
    <citation type="journal article" date="2017" name="Nat. Plants">
        <title>The Aegilops tauschii genome reveals multiple impacts of transposons.</title>
        <authorList>
            <person name="Zhao G."/>
            <person name="Zou C."/>
            <person name="Li K."/>
            <person name="Wang K."/>
            <person name="Li T."/>
            <person name="Gao L."/>
            <person name="Zhang X."/>
            <person name="Wang H."/>
            <person name="Yang Z."/>
            <person name="Liu X."/>
            <person name="Jiang W."/>
            <person name="Mao L."/>
            <person name="Kong X."/>
            <person name="Jiao Y."/>
            <person name="Jia J."/>
        </authorList>
    </citation>
    <scope>NUCLEOTIDE SEQUENCE [LARGE SCALE GENOMIC DNA]</scope>
    <source>
        <strain evidence="2">cv. AL8/78</strain>
    </source>
</reference>
<evidence type="ECO:0000313" key="1">
    <source>
        <dbReference type="EnsemblPlants" id="AET5Gv20692100.1"/>
    </source>
</evidence>
<dbReference type="Gramene" id="AET5Gv20692100.1">
    <property type="protein sequence ID" value="AET5Gv20692100.1"/>
    <property type="gene ID" value="AET5Gv20692100"/>
</dbReference>
<dbReference type="Proteomes" id="UP000015105">
    <property type="component" value="Chromosome 5D"/>
</dbReference>
<sequence>MEVFHQFYHLAGENFQMLNTAVVVLLPKKDGAAEINDYRPISLIHSVAKLISKVLSLRLATVIQSLISLAQTTFLRTKCIHD</sequence>
<evidence type="ECO:0000313" key="2">
    <source>
        <dbReference type="Proteomes" id="UP000015105"/>
    </source>
</evidence>
<dbReference type="EnsemblPlants" id="AET5Gv20692100.1">
    <property type="protein sequence ID" value="AET5Gv20692100.1"/>
    <property type="gene ID" value="AET5Gv20692100"/>
</dbReference>
<reference evidence="1" key="4">
    <citation type="submission" date="2019-03" db="UniProtKB">
        <authorList>
            <consortium name="EnsemblPlants"/>
        </authorList>
    </citation>
    <scope>IDENTIFICATION</scope>
</reference>
<dbReference type="STRING" id="200361.A0A453LB25"/>
<proteinExistence type="predicted"/>
<protein>
    <recommendedName>
        <fullName evidence="3">Reverse transcriptase domain-containing protein</fullName>
    </recommendedName>
</protein>
<evidence type="ECO:0008006" key="3">
    <source>
        <dbReference type="Google" id="ProtNLM"/>
    </source>
</evidence>
<reference evidence="1" key="3">
    <citation type="journal article" date="2017" name="Nature">
        <title>Genome sequence of the progenitor of the wheat D genome Aegilops tauschii.</title>
        <authorList>
            <person name="Luo M.C."/>
            <person name="Gu Y.Q."/>
            <person name="Puiu D."/>
            <person name="Wang H."/>
            <person name="Twardziok S.O."/>
            <person name="Deal K.R."/>
            <person name="Huo N."/>
            <person name="Zhu T."/>
            <person name="Wang L."/>
            <person name="Wang Y."/>
            <person name="McGuire P.E."/>
            <person name="Liu S."/>
            <person name="Long H."/>
            <person name="Ramasamy R.K."/>
            <person name="Rodriguez J.C."/>
            <person name="Van S.L."/>
            <person name="Yuan L."/>
            <person name="Wang Z."/>
            <person name="Xia Z."/>
            <person name="Xiao L."/>
            <person name="Anderson O.D."/>
            <person name="Ouyang S."/>
            <person name="Liang Y."/>
            <person name="Zimin A.V."/>
            <person name="Pertea G."/>
            <person name="Qi P."/>
            <person name="Bennetzen J.L."/>
            <person name="Dai X."/>
            <person name="Dawson M.W."/>
            <person name="Muller H.G."/>
            <person name="Kugler K."/>
            <person name="Rivarola-Duarte L."/>
            <person name="Spannagl M."/>
            <person name="Mayer K.F.X."/>
            <person name="Lu F.H."/>
            <person name="Bevan M.W."/>
            <person name="Leroy P."/>
            <person name="Li P."/>
            <person name="You F.M."/>
            <person name="Sun Q."/>
            <person name="Liu Z."/>
            <person name="Lyons E."/>
            <person name="Wicker T."/>
            <person name="Salzberg S.L."/>
            <person name="Devos K.M."/>
            <person name="Dvorak J."/>
        </authorList>
    </citation>
    <scope>NUCLEOTIDE SEQUENCE [LARGE SCALE GENOMIC DNA]</scope>
    <source>
        <strain evidence="1">cv. AL8/78</strain>
    </source>
</reference>
<dbReference type="AlphaFoldDB" id="A0A453LB25"/>